<protein>
    <submittedName>
        <fullName evidence="2">Uncharacterized protein</fullName>
    </submittedName>
</protein>
<dbReference type="AlphaFoldDB" id="A0A4C1TGY5"/>
<reference evidence="2 3" key="1">
    <citation type="journal article" date="2019" name="Commun. Biol.">
        <title>The bagworm genome reveals a unique fibroin gene that provides high tensile strength.</title>
        <authorList>
            <person name="Kono N."/>
            <person name="Nakamura H."/>
            <person name="Ohtoshi R."/>
            <person name="Tomita M."/>
            <person name="Numata K."/>
            <person name="Arakawa K."/>
        </authorList>
    </citation>
    <scope>NUCLEOTIDE SEQUENCE [LARGE SCALE GENOMIC DNA]</scope>
</reference>
<dbReference type="Proteomes" id="UP000299102">
    <property type="component" value="Unassembled WGS sequence"/>
</dbReference>
<accession>A0A4C1TGY5</accession>
<sequence>MPPSAADPGHPREQPMHPQNGGHVAFNTSTSIKPMNNALNIKIWSVNVRWHETCISIFELLILLRIDLLAYLQERQLIDNRQYGFRSGSSASDLIICLPTVESDGRLWLLQQGPHISMLAERLGSAAYAVKKDKEII</sequence>
<keyword evidence="3" id="KW-1185">Reference proteome</keyword>
<evidence type="ECO:0000313" key="3">
    <source>
        <dbReference type="Proteomes" id="UP000299102"/>
    </source>
</evidence>
<dbReference type="EMBL" id="BGZK01000057">
    <property type="protein sequence ID" value="GBP13466.1"/>
    <property type="molecule type" value="Genomic_DNA"/>
</dbReference>
<name>A0A4C1TGY5_EUMVA</name>
<proteinExistence type="predicted"/>
<gene>
    <name evidence="2" type="ORF">EVAR_4218_1</name>
</gene>
<evidence type="ECO:0000256" key="1">
    <source>
        <dbReference type="SAM" id="MobiDB-lite"/>
    </source>
</evidence>
<evidence type="ECO:0000313" key="2">
    <source>
        <dbReference type="EMBL" id="GBP13466.1"/>
    </source>
</evidence>
<organism evidence="2 3">
    <name type="scientific">Eumeta variegata</name>
    <name type="common">Bagworm moth</name>
    <name type="synonym">Eumeta japonica</name>
    <dbReference type="NCBI Taxonomy" id="151549"/>
    <lineage>
        <taxon>Eukaryota</taxon>
        <taxon>Metazoa</taxon>
        <taxon>Ecdysozoa</taxon>
        <taxon>Arthropoda</taxon>
        <taxon>Hexapoda</taxon>
        <taxon>Insecta</taxon>
        <taxon>Pterygota</taxon>
        <taxon>Neoptera</taxon>
        <taxon>Endopterygota</taxon>
        <taxon>Lepidoptera</taxon>
        <taxon>Glossata</taxon>
        <taxon>Ditrysia</taxon>
        <taxon>Tineoidea</taxon>
        <taxon>Psychidae</taxon>
        <taxon>Oiketicinae</taxon>
        <taxon>Eumeta</taxon>
    </lineage>
</organism>
<comment type="caution">
    <text evidence="2">The sequence shown here is derived from an EMBL/GenBank/DDBJ whole genome shotgun (WGS) entry which is preliminary data.</text>
</comment>
<feature type="region of interest" description="Disordered" evidence="1">
    <location>
        <begin position="1"/>
        <end position="24"/>
    </location>
</feature>